<dbReference type="PANTHER" id="PTHR16469:SF27">
    <property type="entry name" value="UBIQUITIN-ASSOCIATED AND SH3 DOMAIN-CONTAINING BA-RELATED"/>
    <property type="match status" value="1"/>
</dbReference>
<reference evidence="10" key="2">
    <citation type="submission" date="2025-09" db="UniProtKB">
        <authorList>
            <consortium name="Ensembl"/>
        </authorList>
    </citation>
    <scope>IDENTIFICATION</scope>
</reference>
<dbReference type="InterPro" id="IPR001452">
    <property type="entry name" value="SH3_domain"/>
</dbReference>
<sequence length="555" mass="62244">MGFPKTRALKALVSTGGKNVQAACDWLFSHLDDPFLDDTLPREYVLYLRPSGPLLQQLNSFWKQSRLSCGKNKAHNIFPHITLCQFFMCADEKVEALSDALQNTVAKWKGRIGMPLPLELYTSSTFIGLFVDEQIAEMLKTFASDFATEAASKADVHVEPHKKQLHVTLAYHFQASHLPALEKLAKNVDVSSGCDWLAVLLSRDIRFANHETLQVMYPYVPQNDDELELLPGDFIFMSPVEQSTASEGWVYGTSLGTGLSGLLPENYVSRADESDTWVVHGVSTPSMSKMRLFVCRHGERMDVVFGKHWVTQCFDSKGRYIRSNLNMPVSLPARSNGHKDYEKDCPITVFGSTQARLVGEALLESHTNIDFVYCSPSLRCIQTAQHILQGLQQEGKTKIRVEPGLFEWTKWVSGTCLPAWIPPAELTAANLSVDTTYRPHFSISKLAVSESYDTYISRSFQVTREILTECKTLGNTVLIVAHASSLEACTRQIQGLTPQNSKDFVQVVRKIPYLGFCACEELGETGVWQLVDPPILPLTHGPNHSFNWREMLMQD</sequence>
<dbReference type="PROSITE" id="PS50030">
    <property type="entry name" value="UBA"/>
    <property type="match status" value="1"/>
</dbReference>
<evidence type="ECO:0000259" key="8">
    <source>
        <dbReference type="PROSITE" id="PS50002"/>
    </source>
</evidence>
<dbReference type="InterPro" id="IPR013078">
    <property type="entry name" value="His_Pase_superF_clade-1"/>
</dbReference>
<evidence type="ECO:0000256" key="3">
    <source>
        <dbReference type="ARBA" id="ARBA00022443"/>
    </source>
</evidence>
<evidence type="ECO:0000256" key="6">
    <source>
        <dbReference type="PIRSR" id="PIRSR613078-2"/>
    </source>
</evidence>
<dbReference type="InterPro" id="IPR036028">
    <property type="entry name" value="SH3-like_dom_sf"/>
</dbReference>
<dbReference type="Pfam" id="PF00300">
    <property type="entry name" value="His_Phos_1"/>
    <property type="match status" value="1"/>
</dbReference>
<evidence type="ECO:0000313" key="11">
    <source>
        <dbReference type="Proteomes" id="UP000694383"/>
    </source>
</evidence>
<organism evidence="10 11">
    <name type="scientific">Oryzias sinensis</name>
    <name type="common">Chinese medaka</name>
    <dbReference type="NCBI Taxonomy" id="183150"/>
    <lineage>
        <taxon>Eukaryota</taxon>
        <taxon>Metazoa</taxon>
        <taxon>Chordata</taxon>
        <taxon>Craniata</taxon>
        <taxon>Vertebrata</taxon>
        <taxon>Euteleostomi</taxon>
        <taxon>Actinopterygii</taxon>
        <taxon>Neopterygii</taxon>
        <taxon>Teleostei</taxon>
        <taxon>Neoteleostei</taxon>
        <taxon>Acanthomorphata</taxon>
        <taxon>Ovalentaria</taxon>
        <taxon>Atherinomorphae</taxon>
        <taxon>Beloniformes</taxon>
        <taxon>Adrianichthyidae</taxon>
        <taxon>Oryziinae</taxon>
        <taxon>Oryzias</taxon>
    </lineage>
</organism>
<dbReference type="GeneTree" id="ENSGT00940000156097"/>
<evidence type="ECO:0000256" key="7">
    <source>
        <dbReference type="PROSITE-ProRule" id="PRU00192"/>
    </source>
</evidence>
<keyword evidence="5" id="KW-0539">Nucleus</keyword>
<dbReference type="SUPFAM" id="SSF53254">
    <property type="entry name" value="Phosphoglycerate mutase-like"/>
    <property type="match status" value="1"/>
</dbReference>
<dbReference type="Ensembl" id="ENSOSIT00000053633.1">
    <property type="protein sequence ID" value="ENSOSIP00000051076.1"/>
    <property type="gene ID" value="ENSOSIG00000023731.1"/>
</dbReference>
<dbReference type="Gene3D" id="3.40.50.1240">
    <property type="entry name" value="Phosphoglycerate mutase-like"/>
    <property type="match status" value="1"/>
</dbReference>
<dbReference type="Proteomes" id="UP000694383">
    <property type="component" value="Unplaced"/>
</dbReference>
<protein>
    <submittedName>
        <fullName evidence="10">Ubiquitin associated and SH3 domain containing Ba</fullName>
    </submittedName>
</protein>
<keyword evidence="4" id="KW-0963">Cytoplasm</keyword>
<feature type="domain" description="UBA" evidence="9">
    <location>
        <begin position="1"/>
        <end position="30"/>
    </location>
</feature>
<comment type="subcellular location">
    <subcellularLocation>
        <location evidence="2">Cytoplasm</location>
    </subcellularLocation>
    <subcellularLocation>
        <location evidence="1">Nucleus</location>
    </subcellularLocation>
</comment>
<dbReference type="PROSITE" id="PS50002">
    <property type="entry name" value="SH3"/>
    <property type="match status" value="1"/>
</dbReference>
<feature type="domain" description="SH3" evidence="8">
    <location>
        <begin position="208"/>
        <end position="273"/>
    </location>
</feature>
<dbReference type="CDD" id="cd11936">
    <property type="entry name" value="SH3_UBASH3B"/>
    <property type="match status" value="1"/>
</dbReference>
<dbReference type="Gene3D" id="3.90.1140.10">
    <property type="entry name" value="Cyclic phosphodiesterase"/>
    <property type="match status" value="1"/>
</dbReference>
<name>A0A8C7ZZZ7_9TELE</name>
<evidence type="ECO:0000256" key="4">
    <source>
        <dbReference type="ARBA" id="ARBA00022490"/>
    </source>
</evidence>
<feature type="binding site" evidence="6">
    <location>
        <position position="379"/>
    </location>
    <ligand>
        <name>substrate</name>
    </ligand>
</feature>
<dbReference type="Gene3D" id="2.30.30.40">
    <property type="entry name" value="SH3 Domains"/>
    <property type="match status" value="1"/>
</dbReference>
<dbReference type="InterPro" id="IPR051710">
    <property type="entry name" value="Phosphatase_SH3-domain"/>
</dbReference>
<dbReference type="Pfam" id="PF14604">
    <property type="entry name" value="SH3_9"/>
    <property type="match status" value="1"/>
</dbReference>
<evidence type="ECO:0000256" key="5">
    <source>
        <dbReference type="ARBA" id="ARBA00023242"/>
    </source>
</evidence>
<dbReference type="SUPFAM" id="SSF50044">
    <property type="entry name" value="SH3-domain"/>
    <property type="match status" value="1"/>
</dbReference>
<evidence type="ECO:0000256" key="1">
    <source>
        <dbReference type="ARBA" id="ARBA00004123"/>
    </source>
</evidence>
<dbReference type="Gene3D" id="1.10.8.10">
    <property type="entry name" value="DNA helicase RuvA subunit, C-terminal domain"/>
    <property type="match status" value="1"/>
</dbReference>
<evidence type="ECO:0000259" key="9">
    <source>
        <dbReference type="PROSITE" id="PS50030"/>
    </source>
</evidence>
<dbReference type="FunFam" id="2.30.30.40:FF:000052">
    <property type="entry name" value="Ubiquitin-associated and SH3 domain-containing protein B"/>
    <property type="match status" value="1"/>
</dbReference>
<keyword evidence="3 7" id="KW-0728">SH3 domain</keyword>
<dbReference type="AlphaFoldDB" id="A0A8C7ZZZ7"/>
<evidence type="ECO:0000256" key="2">
    <source>
        <dbReference type="ARBA" id="ARBA00004496"/>
    </source>
</evidence>
<reference evidence="10" key="1">
    <citation type="submission" date="2025-08" db="UniProtKB">
        <authorList>
            <consortium name="Ensembl"/>
        </authorList>
    </citation>
    <scope>IDENTIFICATION</scope>
</reference>
<dbReference type="InterPro" id="IPR009060">
    <property type="entry name" value="UBA-like_sf"/>
</dbReference>
<dbReference type="SMART" id="SM00326">
    <property type="entry name" value="SH3"/>
    <property type="match status" value="1"/>
</dbReference>
<dbReference type="InterPro" id="IPR015940">
    <property type="entry name" value="UBA"/>
</dbReference>
<dbReference type="InterPro" id="IPR029033">
    <property type="entry name" value="His_PPase_superfam"/>
</dbReference>
<dbReference type="GO" id="GO:0005737">
    <property type="term" value="C:cytoplasm"/>
    <property type="evidence" value="ECO:0007669"/>
    <property type="project" value="UniProtKB-SubCell"/>
</dbReference>
<evidence type="ECO:0000313" key="10">
    <source>
        <dbReference type="Ensembl" id="ENSOSIP00000051076.1"/>
    </source>
</evidence>
<dbReference type="SUPFAM" id="SSF46934">
    <property type="entry name" value="UBA-like"/>
    <property type="match status" value="1"/>
</dbReference>
<dbReference type="PANTHER" id="PTHR16469">
    <property type="entry name" value="UBIQUITIN-ASSOCIATED AND SH3 DOMAIN-CONTAINING BA-RELATED"/>
    <property type="match status" value="1"/>
</dbReference>
<dbReference type="FunFam" id="3.40.50.1240:FF:000008">
    <property type="entry name" value="Ubiquitin associated and SH3 domain containing B"/>
    <property type="match status" value="1"/>
</dbReference>
<dbReference type="GO" id="GO:0005634">
    <property type="term" value="C:nucleus"/>
    <property type="evidence" value="ECO:0007669"/>
    <property type="project" value="UniProtKB-SubCell"/>
</dbReference>
<accession>A0A8C7ZZZ7</accession>
<keyword evidence="11" id="KW-1185">Reference proteome</keyword>
<dbReference type="CDD" id="cd07067">
    <property type="entry name" value="HP_PGM_like"/>
    <property type="match status" value="1"/>
</dbReference>
<proteinExistence type="predicted"/>
<dbReference type="Pfam" id="PF22562">
    <property type="entry name" value="UBA_7"/>
    <property type="match status" value="1"/>
</dbReference>
<dbReference type="InterPro" id="IPR035632">
    <property type="entry name" value="UBASH3B_SH3"/>
</dbReference>